<feature type="non-terminal residue" evidence="1">
    <location>
        <position position="70"/>
    </location>
</feature>
<gene>
    <name evidence="1" type="ORF">PMAYCL1PPCAC_18886</name>
</gene>
<keyword evidence="2" id="KW-1185">Reference proteome</keyword>
<reference evidence="2" key="1">
    <citation type="submission" date="2022-10" db="EMBL/GenBank/DDBJ databases">
        <title>Genome assembly of Pristionchus species.</title>
        <authorList>
            <person name="Yoshida K."/>
            <person name="Sommer R.J."/>
        </authorList>
    </citation>
    <scope>NUCLEOTIDE SEQUENCE [LARGE SCALE GENOMIC DNA]</scope>
    <source>
        <strain evidence="2">RS5460</strain>
    </source>
</reference>
<organism evidence="1 2">
    <name type="scientific">Pristionchus mayeri</name>
    <dbReference type="NCBI Taxonomy" id="1317129"/>
    <lineage>
        <taxon>Eukaryota</taxon>
        <taxon>Metazoa</taxon>
        <taxon>Ecdysozoa</taxon>
        <taxon>Nematoda</taxon>
        <taxon>Chromadorea</taxon>
        <taxon>Rhabditida</taxon>
        <taxon>Rhabditina</taxon>
        <taxon>Diplogasteromorpha</taxon>
        <taxon>Diplogasteroidea</taxon>
        <taxon>Neodiplogasteridae</taxon>
        <taxon>Pristionchus</taxon>
    </lineage>
</organism>
<protein>
    <submittedName>
        <fullName evidence="1">Uncharacterized protein</fullName>
    </submittedName>
</protein>
<dbReference type="AlphaFoldDB" id="A0AAN5I2I9"/>
<accession>A0AAN5I2I9</accession>
<dbReference type="Proteomes" id="UP001328107">
    <property type="component" value="Unassembled WGS sequence"/>
</dbReference>
<sequence length="70" mass="8125">WTFNSSIIRGSDRIAEVTLFRRAVASTQAILLSAENFIRCCSCHLVHFCTFPFGYSVILLHARYFCRNFF</sequence>
<evidence type="ECO:0000313" key="1">
    <source>
        <dbReference type="EMBL" id="GMR48691.1"/>
    </source>
</evidence>
<name>A0AAN5I2I9_9BILA</name>
<evidence type="ECO:0000313" key="2">
    <source>
        <dbReference type="Proteomes" id="UP001328107"/>
    </source>
</evidence>
<comment type="caution">
    <text evidence="1">The sequence shown here is derived from an EMBL/GenBank/DDBJ whole genome shotgun (WGS) entry which is preliminary data.</text>
</comment>
<feature type="non-terminal residue" evidence="1">
    <location>
        <position position="1"/>
    </location>
</feature>
<dbReference type="EMBL" id="BTRK01000004">
    <property type="protein sequence ID" value="GMR48691.1"/>
    <property type="molecule type" value="Genomic_DNA"/>
</dbReference>
<proteinExistence type="predicted"/>